<dbReference type="EMBL" id="BMAT01013643">
    <property type="protein sequence ID" value="GFS17176.1"/>
    <property type="molecule type" value="Genomic_DNA"/>
</dbReference>
<evidence type="ECO:0000256" key="1">
    <source>
        <dbReference type="SAM" id="MobiDB-lite"/>
    </source>
</evidence>
<accession>A0AAV4J4B6</accession>
<keyword evidence="3" id="KW-1185">Reference proteome</keyword>
<dbReference type="Proteomes" id="UP000762676">
    <property type="component" value="Unassembled WGS sequence"/>
</dbReference>
<protein>
    <submittedName>
        <fullName evidence="2">Uncharacterized protein</fullName>
    </submittedName>
</protein>
<organism evidence="2 3">
    <name type="scientific">Elysia marginata</name>
    <dbReference type="NCBI Taxonomy" id="1093978"/>
    <lineage>
        <taxon>Eukaryota</taxon>
        <taxon>Metazoa</taxon>
        <taxon>Spiralia</taxon>
        <taxon>Lophotrochozoa</taxon>
        <taxon>Mollusca</taxon>
        <taxon>Gastropoda</taxon>
        <taxon>Heterobranchia</taxon>
        <taxon>Euthyneura</taxon>
        <taxon>Panpulmonata</taxon>
        <taxon>Sacoglossa</taxon>
        <taxon>Placobranchoidea</taxon>
        <taxon>Plakobranchidae</taxon>
        <taxon>Elysia</taxon>
    </lineage>
</organism>
<reference evidence="2 3" key="1">
    <citation type="journal article" date="2021" name="Elife">
        <title>Chloroplast acquisition without the gene transfer in kleptoplastic sea slugs, Plakobranchus ocellatus.</title>
        <authorList>
            <person name="Maeda T."/>
            <person name="Takahashi S."/>
            <person name="Yoshida T."/>
            <person name="Shimamura S."/>
            <person name="Takaki Y."/>
            <person name="Nagai Y."/>
            <person name="Toyoda A."/>
            <person name="Suzuki Y."/>
            <person name="Arimoto A."/>
            <person name="Ishii H."/>
            <person name="Satoh N."/>
            <person name="Nishiyama T."/>
            <person name="Hasebe M."/>
            <person name="Maruyama T."/>
            <person name="Minagawa J."/>
            <person name="Obokata J."/>
            <person name="Shigenobu S."/>
        </authorList>
    </citation>
    <scope>NUCLEOTIDE SEQUENCE [LARGE SCALE GENOMIC DNA]</scope>
</reference>
<sequence>MEQEVTWKQRLKKKQFLSQIYHEEKKPADLKLTINILTRRIPITTTSANTSSPASNKSSFSDLGQATTASCNTLRFGDSGAMPLRHWGTNNHALGNLLDLRDT</sequence>
<proteinExistence type="predicted"/>
<evidence type="ECO:0000313" key="2">
    <source>
        <dbReference type="EMBL" id="GFS17176.1"/>
    </source>
</evidence>
<name>A0AAV4J4B6_9GAST</name>
<feature type="compositionally biased region" description="Low complexity" evidence="1">
    <location>
        <begin position="45"/>
        <end position="61"/>
    </location>
</feature>
<feature type="region of interest" description="Disordered" evidence="1">
    <location>
        <begin position="45"/>
        <end position="64"/>
    </location>
</feature>
<gene>
    <name evidence="2" type="ORF">ElyMa_006815800</name>
</gene>
<comment type="caution">
    <text evidence="2">The sequence shown here is derived from an EMBL/GenBank/DDBJ whole genome shotgun (WGS) entry which is preliminary data.</text>
</comment>
<evidence type="ECO:0000313" key="3">
    <source>
        <dbReference type="Proteomes" id="UP000762676"/>
    </source>
</evidence>
<dbReference type="AlphaFoldDB" id="A0AAV4J4B6"/>